<name>A0ABQ3VQT2_9CHLR</name>
<reference evidence="2 3" key="1">
    <citation type="journal article" date="2021" name="Int. J. Syst. Evol. Microbiol.">
        <title>Reticulibacter mediterranei gen. nov., sp. nov., within the new family Reticulibacteraceae fam. nov., and Ktedonospora formicarum gen. nov., sp. nov., Ktedonobacter robiniae sp. nov., Dictyobacter formicarum sp. nov. and Dictyobacter arantiisoli sp. nov., belonging to the class Ktedonobacteria.</title>
        <authorList>
            <person name="Yabe S."/>
            <person name="Zheng Y."/>
            <person name="Wang C.M."/>
            <person name="Sakai Y."/>
            <person name="Abe K."/>
            <person name="Yokota A."/>
            <person name="Donadio S."/>
            <person name="Cavaletti L."/>
            <person name="Monciardini P."/>
        </authorList>
    </citation>
    <scope>NUCLEOTIDE SEQUENCE [LARGE SCALE GENOMIC DNA]</scope>
    <source>
        <strain evidence="2 3">SOSP1-9</strain>
    </source>
</reference>
<keyword evidence="3" id="KW-1185">Reference proteome</keyword>
<sequence length="169" mass="19642">MAFSEKTTYAFRIQTQKNQIQSLKERIEADESFVLDIKRPASLFASLISSSLRATNIHQVSQARSRIATLQMQLAQAEAELQELTRLQAKFPEHDRLVEQANSVGFQSWKISIQEQELDAYDRSVLVKQRLEDKRMLEEEESLLEELAEIECRQKELEEKKAKLASRMK</sequence>
<evidence type="ECO:0000313" key="3">
    <source>
        <dbReference type="Proteomes" id="UP000635565"/>
    </source>
</evidence>
<feature type="coiled-coil region" evidence="1">
    <location>
        <begin position="140"/>
        <end position="167"/>
    </location>
</feature>
<evidence type="ECO:0000256" key="1">
    <source>
        <dbReference type="SAM" id="Coils"/>
    </source>
</evidence>
<gene>
    <name evidence="2" type="ORF">KSZ_62280</name>
</gene>
<evidence type="ECO:0008006" key="4">
    <source>
        <dbReference type="Google" id="ProtNLM"/>
    </source>
</evidence>
<evidence type="ECO:0000313" key="2">
    <source>
        <dbReference type="EMBL" id="GHO88222.1"/>
    </source>
</evidence>
<dbReference type="EMBL" id="BNJJ01000022">
    <property type="protein sequence ID" value="GHO88222.1"/>
    <property type="molecule type" value="Genomic_DNA"/>
</dbReference>
<dbReference type="Proteomes" id="UP000635565">
    <property type="component" value="Unassembled WGS sequence"/>
</dbReference>
<protein>
    <recommendedName>
        <fullName evidence="4">Flagellar FliJ protein</fullName>
    </recommendedName>
</protein>
<keyword evidence="1" id="KW-0175">Coiled coil</keyword>
<comment type="caution">
    <text evidence="2">The sequence shown here is derived from an EMBL/GenBank/DDBJ whole genome shotgun (WGS) entry which is preliminary data.</text>
</comment>
<accession>A0ABQ3VQT2</accession>
<feature type="coiled-coil region" evidence="1">
    <location>
        <begin position="60"/>
        <end position="90"/>
    </location>
</feature>
<organism evidence="2 3">
    <name type="scientific">Dictyobacter formicarum</name>
    <dbReference type="NCBI Taxonomy" id="2778368"/>
    <lineage>
        <taxon>Bacteria</taxon>
        <taxon>Bacillati</taxon>
        <taxon>Chloroflexota</taxon>
        <taxon>Ktedonobacteria</taxon>
        <taxon>Ktedonobacterales</taxon>
        <taxon>Dictyobacteraceae</taxon>
        <taxon>Dictyobacter</taxon>
    </lineage>
</organism>
<proteinExistence type="predicted"/>
<dbReference type="RefSeq" id="WP_201365831.1">
    <property type="nucleotide sequence ID" value="NZ_BNJJ01000022.1"/>
</dbReference>